<reference evidence="1 2" key="1">
    <citation type="journal article" date="2023" name="bioRxiv">
        <title>Genome report: Whole genome sequence and annotation of Penstemon davidsonii.</title>
        <authorList>
            <person name="Ostevik K.L."/>
            <person name="Alabady M."/>
            <person name="Zhang M."/>
            <person name="Rausher M.D."/>
        </authorList>
    </citation>
    <scope>NUCLEOTIDE SEQUENCE [LARGE SCALE GENOMIC DNA]</scope>
    <source>
        <strain evidence="1">DNT005</strain>
        <tissue evidence="1">Whole leaf</tissue>
    </source>
</reference>
<evidence type="ECO:0000313" key="1">
    <source>
        <dbReference type="EMBL" id="KAK4478059.1"/>
    </source>
</evidence>
<evidence type="ECO:0000313" key="2">
    <source>
        <dbReference type="Proteomes" id="UP001291926"/>
    </source>
</evidence>
<accession>A0ABR0CLX2</accession>
<name>A0ABR0CLX2_9LAMI</name>
<organism evidence="1 2">
    <name type="scientific">Penstemon davidsonii</name>
    <dbReference type="NCBI Taxonomy" id="160366"/>
    <lineage>
        <taxon>Eukaryota</taxon>
        <taxon>Viridiplantae</taxon>
        <taxon>Streptophyta</taxon>
        <taxon>Embryophyta</taxon>
        <taxon>Tracheophyta</taxon>
        <taxon>Spermatophyta</taxon>
        <taxon>Magnoliopsida</taxon>
        <taxon>eudicotyledons</taxon>
        <taxon>Gunneridae</taxon>
        <taxon>Pentapetalae</taxon>
        <taxon>asterids</taxon>
        <taxon>lamiids</taxon>
        <taxon>Lamiales</taxon>
        <taxon>Plantaginaceae</taxon>
        <taxon>Cheloneae</taxon>
        <taxon>Penstemon</taxon>
    </lineage>
</organism>
<sequence length="215" mass="24409">MAAVKKRTGPDSEPVSQLATGFTGRTVIHNGISKKLCLKKAPTLSIIGNVVDRDEVCYTLNGVDGHNPERDHNMYSYLLRAMSMYSPMNCINCIIAASSTNHYLMQSVVNVMLAQNKYIWGVSFWSSKGHRDPNVLEYIHFRLQSKVCIVNEIHIRPFEAFWEPGNPVYSAKSVRFQMGYPISIADFNVDYKSLPLQQLADDYVWTYTSPKFPMT</sequence>
<dbReference type="EMBL" id="JAYDYQ010002688">
    <property type="protein sequence ID" value="KAK4478059.1"/>
    <property type="molecule type" value="Genomic_DNA"/>
</dbReference>
<dbReference type="Proteomes" id="UP001291926">
    <property type="component" value="Unassembled WGS sequence"/>
</dbReference>
<proteinExistence type="predicted"/>
<dbReference type="PANTHER" id="PTHR39741:SF14">
    <property type="entry name" value="F-BOX DOMAIN-CONTAINING PROTEIN"/>
    <property type="match status" value="1"/>
</dbReference>
<dbReference type="InterPro" id="IPR055336">
    <property type="entry name" value="At4g00755-like"/>
</dbReference>
<keyword evidence="2" id="KW-1185">Reference proteome</keyword>
<protein>
    <submittedName>
        <fullName evidence="1">Uncharacterized protein</fullName>
    </submittedName>
</protein>
<comment type="caution">
    <text evidence="1">The sequence shown here is derived from an EMBL/GenBank/DDBJ whole genome shotgun (WGS) entry which is preliminary data.</text>
</comment>
<gene>
    <name evidence="1" type="ORF">RD792_017324</name>
</gene>
<dbReference type="PANTHER" id="PTHR39741">
    <property type="entry name" value="F-BOX DOMAIN CONTAINING PROTEIN, EXPRESSED"/>
    <property type="match status" value="1"/>
</dbReference>